<evidence type="ECO:0000313" key="2">
    <source>
        <dbReference type="Proteomes" id="UP001218788"/>
    </source>
</evidence>
<gene>
    <name evidence="1" type="ORF">OIK42_18895</name>
</gene>
<evidence type="ECO:0000313" key="1">
    <source>
        <dbReference type="EMBL" id="MDC8832825.1"/>
    </source>
</evidence>
<accession>A0ABT5L701</accession>
<dbReference type="EMBL" id="JAQQXP010000004">
    <property type="protein sequence ID" value="MDC8832825.1"/>
    <property type="molecule type" value="Genomic_DNA"/>
</dbReference>
<sequence>MNSQAQLASTEAQGDLFGLPATDIRPVARKRPLANVYDWQSAFERKVTASAQSDMLQATNTAPVITTYKSGACNRSDVLGYIQSGSAIGVCVMDTSKPVRAILGQYATDNGKIFVDSGAFRAFMAQQKDPTAPDIDFDTVLELYHDIIDASHAPANLLVVAPDCVGLQQRSYDLLVEYKRELNLLYHKGVQIMVPMQKGELSVSDHYRRCAALLPFDFVAGLPSNAEALSPAEVREFMRECQPPAAHFLGCSERDVLHMCLHDSPNTVLSCDATQLRKHLGKGRLMTEMQQQILSDSLTHIIDGQSLTHIGIDERFDETDFLGYLSLELERFSNAQRKALCKAFDCSPRSLYQAVESDELWTFLSEHSFGQPERVLQQFFMEACAKQISPKVRSHVVAQLAQSNVI</sequence>
<proteinExistence type="predicted"/>
<dbReference type="Proteomes" id="UP001218788">
    <property type="component" value="Unassembled WGS sequence"/>
</dbReference>
<name>A0ABT5L701_9ALTE</name>
<reference evidence="1 2" key="1">
    <citation type="submission" date="2022-10" db="EMBL/GenBank/DDBJ databases">
        <title>Alteromonas sp. chi3 Genome sequencing.</title>
        <authorList>
            <person name="Park S."/>
        </authorList>
    </citation>
    <scope>NUCLEOTIDE SEQUENCE [LARGE SCALE GENOMIC DNA]</scope>
    <source>
        <strain evidence="2">chi3</strain>
    </source>
</reference>
<keyword evidence="2" id="KW-1185">Reference proteome</keyword>
<organism evidence="1 2">
    <name type="scientific">Alteromonas gilva</name>
    <dbReference type="NCBI Taxonomy" id="2987522"/>
    <lineage>
        <taxon>Bacteria</taxon>
        <taxon>Pseudomonadati</taxon>
        <taxon>Pseudomonadota</taxon>
        <taxon>Gammaproteobacteria</taxon>
        <taxon>Alteromonadales</taxon>
        <taxon>Alteromonadaceae</taxon>
        <taxon>Alteromonas/Salinimonas group</taxon>
        <taxon>Alteromonas</taxon>
    </lineage>
</organism>
<dbReference type="RefSeq" id="WP_273642702.1">
    <property type="nucleotide sequence ID" value="NZ_JAQQXP010000004.1"/>
</dbReference>
<protein>
    <submittedName>
        <fullName evidence="1">Uncharacterized protein</fullName>
    </submittedName>
</protein>
<comment type="caution">
    <text evidence="1">The sequence shown here is derived from an EMBL/GenBank/DDBJ whole genome shotgun (WGS) entry which is preliminary data.</text>
</comment>